<dbReference type="AlphaFoldDB" id="A0AAE1QFM5"/>
<dbReference type="Proteomes" id="UP001292094">
    <property type="component" value="Unassembled WGS sequence"/>
</dbReference>
<protein>
    <submittedName>
        <fullName evidence="2">Uncharacterized protein</fullName>
    </submittedName>
</protein>
<reference evidence="2" key="1">
    <citation type="submission" date="2023-11" db="EMBL/GenBank/DDBJ databases">
        <title>Genome assemblies of two species of porcelain crab, Petrolisthes cinctipes and Petrolisthes manimaculis (Anomura: Porcellanidae).</title>
        <authorList>
            <person name="Angst P."/>
        </authorList>
    </citation>
    <scope>NUCLEOTIDE SEQUENCE</scope>
    <source>
        <strain evidence="2">PB745_02</strain>
        <tissue evidence="2">Gill</tissue>
    </source>
</reference>
<evidence type="ECO:0000256" key="1">
    <source>
        <dbReference type="SAM" id="MobiDB-lite"/>
    </source>
</evidence>
<keyword evidence="3" id="KW-1185">Reference proteome</keyword>
<evidence type="ECO:0000313" key="3">
    <source>
        <dbReference type="Proteomes" id="UP001292094"/>
    </source>
</evidence>
<proteinExistence type="predicted"/>
<accession>A0AAE1QFM5</accession>
<evidence type="ECO:0000313" key="2">
    <source>
        <dbReference type="EMBL" id="KAK4325360.1"/>
    </source>
</evidence>
<sequence length="85" mass="9461">MVARPSHSPNSGKPWHTSSRISSNWEPCRVSSRITSNCCCEMLSFGVMLQLVKLAVGKTCRRMVFLRDCTAGRTRDARHSVTSCS</sequence>
<feature type="compositionally biased region" description="Polar residues" evidence="1">
    <location>
        <begin position="7"/>
        <end position="25"/>
    </location>
</feature>
<dbReference type="EMBL" id="JAWZYT010000285">
    <property type="protein sequence ID" value="KAK4325360.1"/>
    <property type="molecule type" value="Genomic_DNA"/>
</dbReference>
<gene>
    <name evidence="2" type="ORF">Pmani_004074</name>
</gene>
<name>A0AAE1QFM5_9EUCA</name>
<comment type="caution">
    <text evidence="2">The sequence shown here is derived from an EMBL/GenBank/DDBJ whole genome shotgun (WGS) entry which is preliminary data.</text>
</comment>
<feature type="region of interest" description="Disordered" evidence="1">
    <location>
        <begin position="1"/>
        <end position="26"/>
    </location>
</feature>
<organism evidence="2 3">
    <name type="scientific">Petrolisthes manimaculis</name>
    <dbReference type="NCBI Taxonomy" id="1843537"/>
    <lineage>
        <taxon>Eukaryota</taxon>
        <taxon>Metazoa</taxon>
        <taxon>Ecdysozoa</taxon>
        <taxon>Arthropoda</taxon>
        <taxon>Crustacea</taxon>
        <taxon>Multicrustacea</taxon>
        <taxon>Malacostraca</taxon>
        <taxon>Eumalacostraca</taxon>
        <taxon>Eucarida</taxon>
        <taxon>Decapoda</taxon>
        <taxon>Pleocyemata</taxon>
        <taxon>Anomura</taxon>
        <taxon>Galatheoidea</taxon>
        <taxon>Porcellanidae</taxon>
        <taxon>Petrolisthes</taxon>
    </lineage>
</organism>